<dbReference type="AlphaFoldDB" id="A0A068R031"/>
<organism evidence="2 3">
    <name type="scientific">Xenorhabdus poinarii G6</name>
    <dbReference type="NCBI Taxonomy" id="1354304"/>
    <lineage>
        <taxon>Bacteria</taxon>
        <taxon>Pseudomonadati</taxon>
        <taxon>Pseudomonadota</taxon>
        <taxon>Gammaproteobacteria</taxon>
        <taxon>Enterobacterales</taxon>
        <taxon>Morganellaceae</taxon>
        <taxon>Xenorhabdus</taxon>
    </lineage>
</organism>
<gene>
    <name evidence="2" type="ORF">XPG1_0903</name>
</gene>
<accession>A0A068R031</accession>
<evidence type="ECO:0000313" key="3">
    <source>
        <dbReference type="Proteomes" id="UP000032735"/>
    </source>
</evidence>
<dbReference type="HOGENOM" id="CLU_2482597_0_0_6"/>
<feature type="region of interest" description="Disordered" evidence="1">
    <location>
        <begin position="68"/>
        <end position="87"/>
    </location>
</feature>
<dbReference type="EMBL" id="FO704551">
    <property type="protein sequence ID" value="CDG20558.1"/>
    <property type="molecule type" value="Genomic_DNA"/>
</dbReference>
<evidence type="ECO:0000256" key="1">
    <source>
        <dbReference type="SAM" id="MobiDB-lite"/>
    </source>
</evidence>
<name>A0A068R031_9GAMM</name>
<evidence type="ECO:0000313" key="2">
    <source>
        <dbReference type="EMBL" id="CDG20558.1"/>
    </source>
</evidence>
<reference evidence="2 3" key="1">
    <citation type="submission" date="2013-07" db="EMBL/GenBank/DDBJ databases">
        <authorList>
            <person name="Genoscope - CEA"/>
        </authorList>
    </citation>
    <scope>NUCLEOTIDE SEQUENCE [LARGE SCALE GENOMIC DNA]</scope>
    <source>
        <strain evidence="2 3">G6</strain>
    </source>
</reference>
<dbReference type="RefSeq" id="WP_045957930.1">
    <property type="nucleotide sequence ID" value="NZ_FO704551.1"/>
</dbReference>
<dbReference type="KEGG" id="xpo:XPG1_0903"/>
<protein>
    <submittedName>
        <fullName evidence="2">Uncharacterized protein</fullName>
    </submittedName>
</protein>
<sequence>MQNKEPVIIANGNTVEEVYQWMEKKLDARRVVYTLNNELNTLDTARDKIKKQLNDAINQAELTIVSPNLDPTLHQEDHQSRNGIVEI</sequence>
<dbReference type="Proteomes" id="UP000032735">
    <property type="component" value="Chromosome"/>
</dbReference>
<proteinExistence type="predicted"/>
<dbReference type="STRING" id="1354304.XPG1_0903"/>
<keyword evidence="3" id="KW-1185">Reference proteome</keyword>